<evidence type="ECO:0000313" key="2">
    <source>
        <dbReference type="Proteomes" id="UP001157502"/>
    </source>
</evidence>
<keyword evidence="2" id="KW-1185">Reference proteome</keyword>
<evidence type="ECO:0000313" key="1">
    <source>
        <dbReference type="EMBL" id="KAJ8013759.1"/>
    </source>
</evidence>
<gene>
    <name evidence="1" type="ORF">DPEC_G00033130</name>
</gene>
<dbReference type="Proteomes" id="UP001157502">
    <property type="component" value="Chromosome 3"/>
</dbReference>
<reference evidence="1" key="1">
    <citation type="submission" date="2021-05" db="EMBL/GenBank/DDBJ databases">
        <authorList>
            <person name="Pan Q."/>
            <person name="Jouanno E."/>
            <person name="Zahm M."/>
            <person name="Klopp C."/>
            <person name="Cabau C."/>
            <person name="Louis A."/>
            <person name="Berthelot C."/>
            <person name="Parey E."/>
            <person name="Roest Crollius H."/>
            <person name="Montfort J."/>
            <person name="Robinson-Rechavi M."/>
            <person name="Bouchez O."/>
            <person name="Lampietro C."/>
            <person name="Lopez Roques C."/>
            <person name="Donnadieu C."/>
            <person name="Postlethwait J."/>
            <person name="Bobe J."/>
            <person name="Dillon D."/>
            <person name="Chandos A."/>
            <person name="von Hippel F."/>
            <person name="Guiguen Y."/>
        </authorList>
    </citation>
    <scope>NUCLEOTIDE SEQUENCE</scope>
    <source>
        <strain evidence="1">YG-Jan2019</strain>
    </source>
</reference>
<accession>A0ACC2HCS7</accession>
<sequence length="91" mass="10374">MLYFFPALYLRRLSADEEFQEESGFLCRAFSPRIRCRSAHSAKLYSLSKDLAGSKPDAVVTVFLKNLQLNSTSPSPWRHTHEGSSLVIPLW</sequence>
<organism evidence="1 2">
    <name type="scientific">Dallia pectoralis</name>
    <name type="common">Alaska blackfish</name>
    <dbReference type="NCBI Taxonomy" id="75939"/>
    <lineage>
        <taxon>Eukaryota</taxon>
        <taxon>Metazoa</taxon>
        <taxon>Chordata</taxon>
        <taxon>Craniata</taxon>
        <taxon>Vertebrata</taxon>
        <taxon>Euteleostomi</taxon>
        <taxon>Actinopterygii</taxon>
        <taxon>Neopterygii</taxon>
        <taxon>Teleostei</taxon>
        <taxon>Protacanthopterygii</taxon>
        <taxon>Esociformes</taxon>
        <taxon>Umbridae</taxon>
        <taxon>Dallia</taxon>
    </lineage>
</organism>
<proteinExistence type="predicted"/>
<name>A0ACC2HCS7_DALPE</name>
<dbReference type="EMBL" id="CM055730">
    <property type="protein sequence ID" value="KAJ8013759.1"/>
    <property type="molecule type" value="Genomic_DNA"/>
</dbReference>
<protein>
    <submittedName>
        <fullName evidence="1">Uncharacterized protein</fullName>
    </submittedName>
</protein>
<comment type="caution">
    <text evidence="1">The sequence shown here is derived from an EMBL/GenBank/DDBJ whole genome shotgun (WGS) entry which is preliminary data.</text>
</comment>